<dbReference type="AlphaFoldDB" id="A0A1U9YVD3"/>
<proteinExistence type="predicted"/>
<dbReference type="GO" id="GO:0016740">
    <property type="term" value="F:transferase activity"/>
    <property type="evidence" value="ECO:0007669"/>
    <property type="project" value="UniProtKB-KW"/>
</dbReference>
<dbReference type="Pfam" id="PF09037">
    <property type="entry name" value="Sulphotransf"/>
    <property type="match status" value="1"/>
</dbReference>
<dbReference type="InterPro" id="IPR027417">
    <property type="entry name" value="P-loop_NTPase"/>
</dbReference>
<dbReference type="eggNOG" id="COG4424">
    <property type="taxonomic scope" value="Bacteria"/>
</dbReference>
<keyword evidence="3" id="KW-1185">Reference proteome</keyword>
<protein>
    <submittedName>
        <fullName evidence="2">Stf0 sulfotransferase</fullName>
    </submittedName>
</protein>
<feature type="domain" description="Sulphotransferase Stf0" evidence="1">
    <location>
        <begin position="7"/>
        <end position="248"/>
    </location>
</feature>
<accession>A0A1U9YVD3</accession>
<dbReference type="SUPFAM" id="SSF52540">
    <property type="entry name" value="P-loop containing nucleoside triphosphate hydrolases"/>
    <property type="match status" value="1"/>
</dbReference>
<reference evidence="2 3" key="1">
    <citation type="submission" date="2017-03" db="EMBL/GenBank/DDBJ databases">
        <title>Foreign affairs: Plasmid Transfer between Roseobacters and Rhizobia.</title>
        <authorList>
            <person name="Bartling P."/>
            <person name="Bunk B."/>
            <person name="Overmann J."/>
            <person name="Brinkmann H."/>
            <person name="Petersen J."/>
        </authorList>
    </citation>
    <scope>NUCLEOTIDE SEQUENCE [LARGE SCALE GENOMIC DNA]</scope>
    <source>
        <strain evidence="2 3">MACL11</strain>
    </source>
</reference>
<dbReference type="Proteomes" id="UP000191135">
    <property type="component" value="Chromosome"/>
</dbReference>
<dbReference type="PIRSF" id="PIRSF021497">
    <property type="entry name" value="Sulphotransferase_Stf0"/>
    <property type="match status" value="1"/>
</dbReference>
<dbReference type="EMBL" id="CP020330">
    <property type="protein sequence ID" value="AQZ49403.1"/>
    <property type="molecule type" value="Genomic_DNA"/>
</dbReference>
<evidence type="ECO:0000313" key="3">
    <source>
        <dbReference type="Proteomes" id="UP000191135"/>
    </source>
</evidence>
<evidence type="ECO:0000313" key="2">
    <source>
        <dbReference type="EMBL" id="AQZ49403.1"/>
    </source>
</evidence>
<dbReference type="STRING" id="1122214.Mame_00018"/>
<dbReference type="OrthoDB" id="5562925at2"/>
<dbReference type="InterPro" id="IPR024628">
    <property type="entry name" value="Sulfotransferase_Stf0_dom"/>
</dbReference>
<organism evidence="2 3">
    <name type="scientific">Martelella mediterranea DSM 17316</name>
    <dbReference type="NCBI Taxonomy" id="1122214"/>
    <lineage>
        <taxon>Bacteria</taxon>
        <taxon>Pseudomonadati</taxon>
        <taxon>Pseudomonadota</taxon>
        <taxon>Alphaproteobacteria</taxon>
        <taxon>Hyphomicrobiales</taxon>
        <taxon>Aurantimonadaceae</taxon>
        <taxon>Martelella</taxon>
    </lineage>
</organism>
<dbReference type="KEGG" id="mmed:Mame_00018"/>
<keyword evidence="2" id="KW-0808">Transferase</keyword>
<dbReference type="InterPro" id="IPR015124">
    <property type="entry name" value="Stf0"/>
</dbReference>
<evidence type="ECO:0000259" key="1">
    <source>
        <dbReference type="Pfam" id="PF09037"/>
    </source>
</evidence>
<sequence length="253" mass="27819">MTARYDSYIICTSPRSGSTLLCKLLAATGISGNPDSHFHRPSLAAWRKSHGVGEIDGEDERSTLARVFAAAIAKGSGDTGMFGLRMQRGSADYFMEKLAVLHPGPGSDRARIEAAFGRTLFVYLSRADKVAQAVSCVKAEQTGLWHVASDGSELERLAPPREPVYDAPALMKWHETMTGFEREWEAWFSREGIAPLRLDYDALSRSPRETLRTVLLALGLDGKAADAVSPGVRKIADRVNDEWAERLRLQIAK</sequence>
<dbReference type="Gene3D" id="3.40.50.300">
    <property type="entry name" value="P-loop containing nucleotide triphosphate hydrolases"/>
    <property type="match status" value="1"/>
</dbReference>
<name>A0A1U9YVD3_9HYPH</name>
<dbReference type="RefSeq" id="WP_018063549.1">
    <property type="nucleotide sequence ID" value="NZ_AQWH01000003.1"/>
</dbReference>
<gene>
    <name evidence="2" type="ORF">Mame_00018</name>
</gene>